<dbReference type="Pfam" id="PF03051">
    <property type="entry name" value="Peptidase_C1_2"/>
    <property type="match status" value="2"/>
</dbReference>
<dbReference type="STRING" id="30019.A0A0M5IZU2"/>
<dbReference type="GO" id="GO:0070005">
    <property type="term" value="F:cysteine-type aminopeptidase activity"/>
    <property type="evidence" value="ECO:0007669"/>
    <property type="project" value="InterPro"/>
</dbReference>
<comment type="catalytic activity">
    <reaction evidence="4">
        <text>Inactivates bleomycin B2 (a cytotoxic glycometallopeptide) by hydrolysis of a carboxyamide bond of beta-aminoalanine, but also shows general aminopeptidase activity. The specificity varies somewhat with source, but amino acid arylamides of Met, Leu and Ala are preferred.</text>
        <dbReference type="EC" id="3.4.22.40"/>
    </reaction>
</comment>
<comment type="subcellular location">
    <subcellularLocation>
        <location evidence="4">Cytoplasm</location>
    </subcellularLocation>
</comment>
<sequence>MTKSKSNFTLSSGQLTDWRSQFYASPMNRLAQNICAGFDPIDACRRPEQTLSLTTAVGRHFEVSNMVKPTVDGPKWICAGLDLLRQAMEPECELSAAYLFYWHKLERSHYVLQTVANLLERCEPLDGRTFQYVMKHLVPDGGNWQMFVNLVSKYGVMPKSCYLASWSAKRTLQLNRLLKSKLHEFSSQLHAQFTFDGDASQLPALMERMLEQLYGIINICLGTPATEFSWKQQEQSLQLTPLAFYRRYIQPKYALQSQLCLAHDPRTSSCYGRNYSVGYSSNMWQGLQQCYNNQPMPMLLQIMSDALSGGSPVWLACDLQPRFKAKCQLLSLSLHSFEQLLGLPVFTPLDKATRLQYKDTGRNSVLLLTAATLDAAQQPLYFSSQRQSASEPSGNKTTSTINLNETSVTTTTTTAKRKVSGGSGKSLTLHADWLREYAFEIVVDARFVPPSVLHASRTQPHIELPIWDPMGALLS</sequence>
<name>A0A0M5IZU2_DROBS</name>
<keyword evidence="1 4" id="KW-0645">Protease</keyword>
<evidence type="ECO:0000256" key="2">
    <source>
        <dbReference type="ARBA" id="ARBA00022801"/>
    </source>
</evidence>
<evidence type="ECO:0000313" key="5">
    <source>
        <dbReference type="EMBL" id="ALC42248.1"/>
    </source>
</evidence>
<dbReference type="GO" id="GO:0005737">
    <property type="term" value="C:cytoplasm"/>
    <property type="evidence" value="ECO:0007669"/>
    <property type="project" value="UniProtKB-SubCell"/>
</dbReference>
<dbReference type="SUPFAM" id="SSF54001">
    <property type="entry name" value="Cysteine proteinases"/>
    <property type="match status" value="1"/>
</dbReference>
<dbReference type="OMA" id="GEPHRYN"/>
<dbReference type="SMR" id="A0A0M5IZU2"/>
<dbReference type="PANTHER" id="PTHR10363">
    <property type="entry name" value="BLEOMYCIN HYDROLASE"/>
    <property type="match status" value="1"/>
</dbReference>
<accession>A0A0M5IZU2</accession>
<keyword evidence="6" id="KW-1185">Reference proteome</keyword>
<dbReference type="EC" id="3.4.22.40" evidence="4"/>
<keyword evidence="4" id="KW-0963">Cytoplasm</keyword>
<dbReference type="Gene3D" id="3.90.70.10">
    <property type="entry name" value="Cysteine proteinases"/>
    <property type="match status" value="1"/>
</dbReference>
<protein>
    <recommendedName>
        <fullName evidence="4">Bleomycin hydrolase</fullName>
        <ecNumber evidence="4">3.4.22.40</ecNumber>
    </recommendedName>
</protein>
<dbReference type="AlphaFoldDB" id="A0A0M5IZU2"/>
<evidence type="ECO:0000256" key="1">
    <source>
        <dbReference type="ARBA" id="ARBA00022670"/>
    </source>
</evidence>
<dbReference type="OrthoDB" id="2666448at2759"/>
<dbReference type="GO" id="GO:0006508">
    <property type="term" value="P:proteolysis"/>
    <property type="evidence" value="ECO:0007669"/>
    <property type="project" value="UniProtKB-KW"/>
</dbReference>
<keyword evidence="3 4" id="KW-0788">Thiol protease</keyword>
<dbReference type="PIRSF" id="PIRSF005700">
    <property type="entry name" value="PepC"/>
    <property type="match status" value="1"/>
</dbReference>
<proteinExistence type="inferred from homology"/>
<dbReference type="Proteomes" id="UP000494163">
    <property type="component" value="Chromosome 2R"/>
</dbReference>
<evidence type="ECO:0000313" key="6">
    <source>
        <dbReference type="Proteomes" id="UP000494163"/>
    </source>
</evidence>
<reference evidence="5 6" key="1">
    <citation type="submission" date="2015-08" db="EMBL/GenBank/DDBJ databases">
        <title>Ancestral chromatin configuration constrains chromatin evolution on differentiating sex chromosomes in Drosophila.</title>
        <authorList>
            <person name="Zhou Q."/>
            <person name="Bachtrog D."/>
        </authorList>
    </citation>
    <scope>NUCLEOTIDE SEQUENCE [LARGE SCALE GENOMIC DNA]</scope>
    <source>
        <tissue evidence="5">Whole larvae</tissue>
    </source>
</reference>
<organism evidence="5 6">
    <name type="scientific">Drosophila busckii</name>
    <name type="common">Fruit fly</name>
    <dbReference type="NCBI Taxonomy" id="30019"/>
    <lineage>
        <taxon>Eukaryota</taxon>
        <taxon>Metazoa</taxon>
        <taxon>Ecdysozoa</taxon>
        <taxon>Arthropoda</taxon>
        <taxon>Hexapoda</taxon>
        <taxon>Insecta</taxon>
        <taxon>Pterygota</taxon>
        <taxon>Neoptera</taxon>
        <taxon>Endopterygota</taxon>
        <taxon>Diptera</taxon>
        <taxon>Brachycera</taxon>
        <taxon>Muscomorpha</taxon>
        <taxon>Ephydroidea</taxon>
        <taxon>Drosophilidae</taxon>
        <taxon>Drosophila</taxon>
    </lineage>
</organism>
<comment type="similarity">
    <text evidence="4">Belongs to the peptidase C1 family.</text>
</comment>
<dbReference type="InterPro" id="IPR004134">
    <property type="entry name" value="Peptidase_C1B"/>
</dbReference>
<dbReference type="InterPro" id="IPR038765">
    <property type="entry name" value="Papain-like_cys_pep_sf"/>
</dbReference>
<gene>
    <name evidence="5" type="ORF">Dbus_chr2Rg1827</name>
</gene>
<dbReference type="EMBL" id="CP012524">
    <property type="protein sequence ID" value="ALC42248.1"/>
    <property type="molecule type" value="Genomic_DNA"/>
</dbReference>
<dbReference type="GO" id="GO:0004197">
    <property type="term" value="F:cysteine-type endopeptidase activity"/>
    <property type="evidence" value="ECO:0007669"/>
    <property type="project" value="UniProtKB-EC"/>
</dbReference>
<evidence type="ECO:0000256" key="4">
    <source>
        <dbReference type="PIRNR" id="PIRNR005700"/>
    </source>
</evidence>
<keyword evidence="2 4" id="KW-0378">Hydrolase</keyword>
<evidence type="ECO:0000256" key="3">
    <source>
        <dbReference type="ARBA" id="ARBA00022807"/>
    </source>
</evidence>
<dbReference type="PANTHER" id="PTHR10363:SF2">
    <property type="entry name" value="BLEOMYCIN HYDROLASE"/>
    <property type="match status" value="1"/>
</dbReference>